<name>A0A2T1HTR1_9HYPH</name>
<evidence type="ECO:0000259" key="1">
    <source>
        <dbReference type="PROSITE" id="PS51340"/>
    </source>
</evidence>
<dbReference type="RefSeq" id="WP_106337090.1">
    <property type="nucleotide sequence ID" value="NZ_PVZS01000010.1"/>
</dbReference>
<reference evidence="3" key="1">
    <citation type="submission" date="2018-03" db="EMBL/GenBank/DDBJ databases">
        <authorList>
            <person name="Sun L."/>
            <person name="Liu H."/>
            <person name="Chen W."/>
            <person name="Huang K."/>
            <person name="Liu W."/>
            <person name="Gao X."/>
        </authorList>
    </citation>
    <scope>NUCLEOTIDE SEQUENCE [LARGE SCALE GENOMIC DNA]</scope>
    <source>
        <strain evidence="3">SH9</strain>
    </source>
</reference>
<protein>
    <submittedName>
        <fullName evidence="2">MOSC domain-containing protein</fullName>
    </submittedName>
</protein>
<gene>
    <name evidence="2" type="ORF">SLNSH_11310</name>
</gene>
<dbReference type="Gene3D" id="2.40.33.20">
    <property type="entry name" value="PK beta-barrel domain-like"/>
    <property type="match status" value="1"/>
</dbReference>
<dbReference type="SUPFAM" id="SSF50800">
    <property type="entry name" value="PK beta-barrel domain-like"/>
    <property type="match status" value="1"/>
</dbReference>
<dbReference type="GO" id="GO:0030151">
    <property type="term" value="F:molybdenum ion binding"/>
    <property type="evidence" value="ECO:0007669"/>
    <property type="project" value="InterPro"/>
</dbReference>
<sequence length="265" mass="28989">MSGQPNLGSRTHDRANLAAIYRYPVKGLSPEKLERVALTVGDPLPHDRRYAIENGPSGFDPANPAHLQKIRFIMLMRNESLARLDTRFDPKSATLTIWEGGRQVAAGDLSTAQGREEIEAFFAAFMPGELRGAPKVLEAPGFSFSDVARRVVSIINLASVQDLEDRLGKPVDPVRFRGNLLVTGWPAWSELDLVGSELETTTGARLKVVKRIQRCAATNVDPATAARDLNIPQTLMSAFDHMDCGVYAEVIAPGELQTGDDIRVI</sequence>
<comment type="caution">
    <text evidence="2">The sequence shown here is derived from an EMBL/GenBank/DDBJ whole genome shotgun (WGS) entry which is preliminary data.</text>
</comment>
<dbReference type="Pfam" id="PF03473">
    <property type="entry name" value="MOSC"/>
    <property type="match status" value="1"/>
</dbReference>
<proteinExistence type="predicted"/>
<evidence type="ECO:0000313" key="3">
    <source>
        <dbReference type="Proteomes" id="UP000239772"/>
    </source>
</evidence>
<dbReference type="InterPro" id="IPR005302">
    <property type="entry name" value="MoCF_Sase_C"/>
</dbReference>
<dbReference type="OrthoDB" id="581532at2"/>
<dbReference type="GO" id="GO:0003824">
    <property type="term" value="F:catalytic activity"/>
    <property type="evidence" value="ECO:0007669"/>
    <property type="project" value="InterPro"/>
</dbReference>
<dbReference type="Pfam" id="PF03476">
    <property type="entry name" value="MOSC_N"/>
    <property type="match status" value="1"/>
</dbReference>
<dbReference type="InterPro" id="IPR011037">
    <property type="entry name" value="Pyrv_Knase-like_insert_dom_sf"/>
</dbReference>
<dbReference type="AlphaFoldDB" id="A0A2T1HTR1"/>
<dbReference type="GO" id="GO:0030170">
    <property type="term" value="F:pyridoxal phosphate binding"/>
    <property type="evidence" value="ECO:0007669"/>
    <property type="project" value="InterPro"/>
</dbReference>
<accession>A0A2T1HTR1</accession>
<dbReference type="EMBL" id="PVZS01000010">
    <property type="protein sequence ID" value="PSC05024.1"/>
    <property type="molecule type" value="Genomic_DNA"/>
</dbReference>
<evidence type="ECO:0000313" key="2">
    <source>
        <dbReference type="EMBL" id="PSC05024.1"/>
    </source>
</evidence>
<organism evidence="2 3">
    <name type="scientific">Alsobacter soli</name>
    <dbReference type="NCBI Taxonomy" id="2109933"/>
    <lineage>
        <taxon>Bacteria</taxon>
        <taxon>Pseudomonadati</taxon>
        <taxon>Pseudomonadota</taxon>
        <taxon>Alphaproteobacteria</taxon>
        <taxon>Hyphomicrobiales</taxon>
        <taxon>Alsobacteraceae</taxon>
        <taxon>Alsobacter</taxon>
    </lineage>
</organism>
<dbReference type="Proteomes" id="UP000239772">
    <property type="component" value="Unassembled WGS sequence"/>
</dbReference>
<feature type="domain" description="MOSC" evidence="1">
    <location>
        <begin position="124"/>
        <end position="265"/>
    </location>
</feature>
<dbReference type="InterPro" id="IPR005303">
    <property type="entry name" value="MOCOS_middle"/>
</dbReference>
<dbReference type="PROSITE" id="PS51340">
    <property type="entry name" value="MOSC"/>
    <property type="match status" value="1"/>
</dbReference>
<keyword evidence="3" id="KW-1185">Reference proteome</keyword>